<dbReference type="EMBL" id="LUCQ01000157">
    <property type="protein sequence ID" value="OAO76494.1"/>
    <property type="molecule type" value="Genomic_DNA"/>
</dbReference>
<dbReference type="Proteomes" id="UP000078336">
    <property type="component" value="Unassembled WGS sequence"/>
</dbReference>
<keyword evidence="1" id="KW-1133">Transmembrane helix</keyword>
<reference evidence="2 3" key="1">
    <citation type="submission" date="2016-03" db="EMBL/GenBank/DDBJ databases">
        <title>Spore heat resistance.</title>
        <authorList>
            <person name="Boekhorst J."/>
            <person name="Berendsen E.M."/>
            <person name="Wells-Bennik M.H."/>
            <person name="Kuipers O.P."/>
        </authorList>
    </citation>
    <scope>NUCLEOTIDE SEQUENCE [LARGE SCALE GENOMIC DNA]</scope>
    <source>
        <strain evidence="2 3">AF16</strain>
    </source>
</reference>
<keyword evidence="1" id="KW-0472">Membrane</keyword>
<keyword evidence="1" id="KW-0812">Transmembrane</keyword>
<feature type="transmembrane region" description="Helical" evidence="1">
    <location>
        <begin position="21"/>
        <end position="42"/>
    </location>
</feature>
<evidence type="ECO:0000313" key="3">
    <source>
        <dbReference type="Proteomes" id="UP000078336"/>
    </source>
</evidence>
<name>A0A178T5Z7_9BACL</name>
<dbReference type="RefSeq" id="WP_006323836.1">
    <property type="nucleotide sequence ID" value="NZ_JABJVI010000002.1"/>
</dbReference>
<organism evidence="2 3">
    <name type="scientific">Anoxybacillus flavithermus</name>
    <dbReference type="NCBI Taxonomy" id="33934"/>
    <lineage>
        <taxon>Bacteria</taxon>
        <taxon>Bacillati</taxon>
        <taxon>Bacillota</taxon>
        <taxon>Bacilli</taxon>
        <taxon>Bacillales</taxon>
        <taxon>Anoxybacillaceae</taxon>
        <taxon>Anoxybacillus</taxon>
    </lineage>
</organism>
<gene>
    <name evidence="2" type="ORF">TAF16_2538</name>
</gene>
<accession>A0A178T5Z7</accession>
<keyword evidence="3" id="KW-1185">Reference proteome</keyword>
<comment type="caution">
    <text evidence="2">The sequence shown here is derived from an EMBL/GenBank/DDBJ whole genome shotgun (WGS) entry which is preliminary data.</text>
</comment>
<dbReference type="PATRIC" id="fig|33934.7.peg.1875"/>
<evidence type="ECO:0000256" key="1">
    <source>
        <dbReference type="SAM" id="Phobius"/>
    </source>
</evidence>
<evidence type="ECO:0000313" key="2">
    <source>
        <dbReference type="EMBL" id="OAO76494.1"/>
    </source>
</evidence>
<proteinExistence type="predicted"/>
<dbReference type="AlphaFoldDB" id="A0A178T5Z7"/>
<protein>
    <submittedName>
        <fullName evidence="2">Uncharacterized protein</fullName>
    </submittedName>
</protein>
<sequence>MVTTGTLAAYAFKTVFGNADVMTGIATWTIFLTLLFLSIAIYKETRRE</sequence>